<dbReference type="EMBL" id="FOLQ01000028">
    <property type="protein sequence ID" value="SFF10241.1"/>
    <property type="molecule type" value="Genomic_DNA"/>
</dbReference>
<evidence type="ECO:0000313" key="2">
    <source>
        <dbReference type="Proteomes" id="UP000198598"/>
    </source>
</evidence>
<dbReference type="OrthoDB" id="9826457at2"/>
<dbReference type="RefSeq" id="WP_093834060.1">
    <property type="nucleotide sequence ID" value="NZ_FOLQ01000028.1"/>
</dbReference>
<dbReference type="AlphaFoldDB" id="A0A1I2G0S1"/>
<keyword evidence="2" id="KW-1185">Reference proteome</keyword>
<dbReference type="STRING" id="662367.SAMN05216167_12856"/>
<protein>
    <submittedName>
        <fullName evidence="1">Uncharacterized protein</fullName>
    </submittedName>
</protein>
<proteinExistence type="predicted"/>
<sequence>MSQELRVYVDIEDAIDTSESFRGSAIIRDNSILIPLISLGISEHILNPTQQLAFIDYSYLFFESFSRVLIDNIPDWESQDSQKRYCYVGGSEAGVLEVECKQVCLLVPTNSRLSPTHWYPDNVLIP</sequence>
<accession>A0A1I2G0S1</accession>
<dbReference type="Proteomes" id="UP000198598">
    <property type="component" value="Unassembled WGS sequence"/>
</dbReference>
<organism evidence="1 2">
    <name type="scientific">Spirosoma endophyticum</name>
    <dbReference type="NCBI Taxonomy" id="662367"/>
    <lineage>
        <taxon>Bacteria</taxon>
        <taxon>Pseudomonadati</taxon>
        <taxon>Bacteroidota</taxon>
        <taxon>Cytophagia</taxon>
        <taxon>Cytophagales</taxon>
        <taxon>Cytophagaceae</taxon>
        <taxon>Spirosoma</taxon>
    </lineage>
</organism>
<name>A0A1I2G0S1_9BACT</name>
<evidence type="ECO:0000313" key="1">
    <source>
        <dbReference type="EMBL" id="SFF10241.1"/>
    </source>
</evidence>
<reference evidence="1 2" key="1">
    <citation type="submission" date="2016-10" db="EMBL/GenBank/DDBJ databases">
        <authorList>
            <person name="de Groot N.N."/>
        </authorList>
    </citation>
    <scope>NUCLEOTIDE SEQUENCE [LARGE SCALE GENOMIC DNA]</scope>
    <source>
        <strain evidence="1 2">DSM 26130</strain>
    </source>
</reference>
<gene>
    <name evidence="1" type="ORF">SAMN05216167_12856</name>
</gene>